<sequence>MPLTLALSEIIKIKKAIAPNQHGALSISPAAQVNDIVSHRFSK</sequence>
<accession>A0A223P4J2</accession>
<proteinExistence type="predicted"/>
<name>A0A223P4J2_9SPHI</name>
<reference evidence="1 2" key="1">
    <citation type="submission" date="2017-08" db="EMBL/GenBank/DDBJ databases">
        <title>Complete genome sequence of Mucilaginibacter sp. strain BJC16-A31.</title>
        <authorList>
            <consortium name="Henan University of Science and Technology"/>
            <person name="You X."/>
        </authorList>
    </citation>
    <scope>NUCLEOTIDE SEQUENCE [LARGE SCALE GENOMIC DNA]</scope>
    <source>
        <strain evidence="1 2">BJC16-A31</strain>
    </source>
</reference>
<protein>
    <submittedName>
        <fullName evidence="1">Uncharacterized protein</fullName>
    </submittedName>
</protein>
<evidence type="ECO:0000313" key="1">
    <source>
        <dbReference type="EMBL" id="ASU36758.1"/>
    </source>
</evidence>
<dbReference type="KEGG" id="muc:MuYL_4875"/>
<dbReference type="AlphaFoldDB" id="A0A223P4J2"/>
<keyword evidence="2" id="KW-1185">Reference proteome</keyword>
<dbReference type="Proteomes" id="UP000215002">
    <property type="component" value="Chromosome"/>
</dbReference>
<dbReference type="EMBL" id="CP022743">
    <property type="protein sequence ID" value="ASU36758.1"/>
    <property type="molecule type" value="Genomic_DNA"/>
</dbReference>
<gene>
    <name evidence="1" type="ORF">MuYL_4875</name>
</gene>
<evidence type="ECO:0000313" key="2">
    <source>
        <dbReference type="Proteomes" id="UP000215002"/>
    </source>
</evidence>
<organism evidence="1 2">
    <name type="scientific">Mucilaginibacter xinganensis</name>
    <dbReference type="NCBI Taxonomy" id="1234841"/>
    <lineage>
        <taxon>Bacteria</taxon>
        <taxon>Pseudomonadati</taxon>
        <taxon>Bacteroidota</taxon>
        <taxon>Sphingobacteriia</taxon>
        <taxon>Sphingobacteriales</taxon>
        <taxon>Sphingobacteriaceae</taxon>
        <taxon>Mucilaginibacter</taxon>
    </lineage>
</organism>